<accession>A0ACB7RRE8</accession>
<gene>
    <name evidence="1" type="ORF">HPB50_010109</name>
</gene>
<dbReference type="Proteomes" id="UP000821845">
    <property type="component" value="Chromosome 8"/>
</dbReference>
<proteinExistence type="predicted"/>
<reference evidence="1" key="1">
    <citation type="submission" date="2020-05" db="EMBL/GenBank/DDBJ databases">
        <title>Large-scale comparative analyses of tick genomes elucidate their genetic diversity and vector capacities.</title>
        <authorList>
            <person name="Jia N."/>
            <person name="Wang J."/>
            <person name="Shi W."/>
            <person name="Du L."/>
            <person name="Sun Y."/>
            <person name="Zhan W."/>
            <person name="Jiang J."/>
            <person name="Wang Q."/>
            <person name="Zhang B."/>
            <person name="Ji P."/>
            <person name="Sakyi L.B."/>
            <person name="Cui X."/>
            <person name="Yuan T."/>
            <person name="Jiang B."/>
            <person name="Yang W."/>
            <person name="Lam T.T.-Y."/>
            <person name="Chang Q."/>
            <person name="Ding S."/>
            <person name="Wang X."/>
            <person name="Zhu J."/>
            <person name="Ruan X."/>
            <person name="Zhao L."/>
            <person name="Wei J."/>
            <person name="Que T."/>
            <person name="Du C."/>
            <person name="Cheng J."/>
            <person name="Dai P."/>
            <person name="Han X."/>
            <person name="Huang E."/>
            <person name="Gao Y."/>
            <person name="Liu J."/>
            <person name="Shao H."/>
            <person name="Ye R."/>
            <person name="Li L."/>
            <person name="Wei W."/>
            <person name="Wang X."/>
            <person name="Wang C."/>
            <person name="Yang T."/>
            <person name="Huo Q."/>
            <person name="Li W."/>
            <person name="Guo W."/>
            <person name="Chen H."/>
            <person name="Zhou L."/>
            <person name="Ni X."/>
            <person name="Tian J."/>
            <person name="Zhou Y."/>
            <person name="Sheng Y."/>
            <person name="Liu T."/>
            <person name="Pan Y."/>
            <person name="Xia L."/>
            <person name="Li J."/>
            <person name="Zhao F."/>
            <person name="Cao W."/>
        </authorList>
    </citation>
    <scope>NUCLEOTIDE SEQUENCE</scope>
    <source>
        <strain evidence="1">Hyas-2018</strain>
    </source>
</reference>
<dbReference type="EMBL" id="CM023488">
    <property type="protein sequence ID" value="KAH6923973.1"/>
    <property type="molecule type" value="Genomic_DNA"/>
</dbReference>
<protein>
    <submittedName>
        <fullName evidence="1">Uncharacterized protein</fullName>
    </submittedName>
</protein>
<evidence type="ECO:0000313" key="2">
    <source>
        <dbReference type="Proteomes" id="UP000821845"/>
    </source>
</evidence>
<sequence>MRTRGRVESSAPEREKRDEEAGTALSHRSVGRKQCVCVYTVGTTRPPKPNMRAPFYQPRGRGESSEADQTLPAADPPHPDARASVAVRFGA</sequence>
<keyword evidence="2" id="KW-1185">Reference proteome</keyword>
<organism evidence="1 2">
    <name type="scientific">Hyalomma asiaticum</name>
    <name type="common">Tick</name>
    <dbReference type="NCBI Taxonomy" id="266040"/>
    <lineage>
        <taxon>Eukaryota</taxon>
        <taxon>Metazoa</taxon>
        <taxon>Ecdysozoa</taxon>
        <taxon>Arthropoda</taxon>
        <taxon>Chelicerata</taxon>
        <taxon>Arachnida</taxon>
        <taxon>Acari</taxon>
        <taxon>Parasitiformes</taxon>
        <taxon>Ixodida</taxon>
        <taxon>Ixodoidea</taxon>
        <taxon>Ixodidae</taxon>
        <taxon>Hyalomminae</taxon>
        <taxon>Hyalomma</taxon>
    </lineage>
</organism>
<comment type="caution">
    <text evidence="1">The sequence shown here is derived from an EMBL/GenBank/DDBJ whole genome shotgun (WGS) entry which is preliminary data.</text>
</comment>
<name>A0ACB7RRE8_HYAAI</name>
<evidence type="ECO:0000313" key="1">
    <source>
        <dbReference type="EMBL" id="KAH6923973.1"/>
    </source>
</evidence>